<dbReference type="InterPro" id="IPR003834">
    <property type="entry name" value="Cyt_c_assmbl_TM_dom"/>
</dbReference>
<dbReference type="EMBL" id="FOBS01000028">
    <property type="protein sequence ID" value="SEM62989.1"/>
    <property type="molecule type" value="Genomic_DNA"/>
</dbReference>
<dbReference type="Pfam" id="PF02683">
    <property type="entry name" value="DsbD_TM"/>
    <property type="match status" value="1"/>
</dbReference>
<feature type="transmembrane region" description="Helical" evidence="7">
    <location>
        <begin position="137"/>
        <end position="162"/>
    </location>
</feature>
<dbReference type="InterPro" id="IPR051790">
    <property type="entry name" value="Cytochrome_c-biogenesis_DsbD"/>
</dbReference>
<dbReference type="OrthoDB" id="9809733at2"/>
<evidence type="ECO:0000256" key="7">
    <source>
        <dbReference type="SAM" id="Phobius"/>
    </source>
</evidence>
<comment type="subcellular location">
    <subcellularLocation>
        <location evidence="1">Membrane</location>
        <topology evidence="1">Multi-pass membrane protein</topology>
    </subcellularLocation>
</comment>
<feature type="domain" description="Cytochrome C biogenesis protein transmembrane" evidence="8">
    <location>
        <begin position="20"/>
        <end position="201"/>
    </location>
</feature>
<dbReference type="GO" id="GO:0017004">
    <property type="term" value="P:cytochrome complex assembly"/>
    <property type="evidence" value="ECO:0007669"/>
    <property type="project" value="UniProtKB-KW"/>
</dbReference>
<evidence type="ECO:0000256" key="4">
    <source>
        <dbReference type="ARBA" id="ARBA00022748"/>
    </source>
</evidence>
<sequence>MEMFFLTVNQWLTASFLMASVGSFLWGMISVLFSPCHLASIPLMIAYVAGQRETLAPRQAGFYAVLFTSGLFLSIAAVGSVCAVLGRMLGDVGPYWQIVVGIVLIWVALGMFGVQACSISGGGLLQRMNLRGRSGAFFLGLAYGLLSGSCTFGFIAPILAVITIQKQIIMGFTLIGLFAVGHCLPIVVAGSSTALVGRLLENSAWNSTSGWFRKGAGVVVILLGIYFIWNPLWQVLP</sequence>
<feature type="transmembrane region" description="Helical" evidence="7">
    <location>
        <begin position="168"/>
        <end position="190"/>
    </location>
</feature>
<keyword evidence="4" id="KW-0201">Cytochrome c-type biogenesis</keyword>
<feature type="transmembrane region" description="Helical" evidence="7">
    <location>
        <begin position="24"/>
        <end position="49"/>
    </location>
</feature>
<evidence type="ECO:0000256" key="3">
    <source>
        <dbReference type="ARBA" id="ARBA00022692"/>
    </source>
</evidence>
<keyword evidence="5 7" id="KW-1133">Transmembrane helix</keyword>
<dbReference type="AlphaFoldDB" id="A0A1H7ZZP8"/>
<keyword evidence="3 7" id="KW-0812">Transmembrane</keyword>
<feature type="transmembrane region" description="Helical" evidence="7">
    <location>
        <begin position="61"/>
        <end position="86"/>
    </location>
</feature>
<protein>
    <submittedName>
        <fullName evidence="9">Cytochrome c-type biogenesis protein</fullName>
    </submittedName>
</protein>
<keyword evidence="6 7" id="KW-0472">Membrane</keyword>
<evidence type="ECO:0000256" key="5">
    <source>
        <dbReference type="ARBA" id="ARBA00022989"/>
    </source>
</evidence>
<evidence type="ECO:0000256" key="6">
    <source>
        <dbReference type="ARBA" id="ARBA00023136"/>
    </source>
</evidence>
<gene>
    <name evidence="9" type="ORF">SAMN04489760_12813</name>
</gene>
<evidence type="ECO:0000313" key="10">
    <source>
        <dbReference type="Proteomes" id="UP000198744"/>
    </source>
</evidence>
<feature type="transmembrane region" description="Helical" evidence="7">
    <location>
        <begin position="211"/>
        <end position="229"/>
    </location>
</feature>
<reference evidence="9 10" key="1">
    <citation type="submission" date="2016-10" db="EMBL/GenBank/DDBJ databases">
        <authorList>
            <person name="de Groot N.N."/>
        </authorList>
    </citation>
    <scope>NUCLEOTIDE SEQUENCE [LARGE SCALE GENOMIC DNA]</scope>
    <source>
        <strain evidence="9 10">DSM 8423</strain>
    </source>
</reference>
<dbReference type="PANTHER" id="PTHR31272:SF6">
    <property type="entry name" value="CYTOCHROME C-TYPE BIOGENESIS CCDA-LIKE CHLOROPLASTIC PROTEIN"/>
    <property type="match status" value="1"/>
</dbReference>
<keyword evidence="10" id="KW-1185">Reference proteome</keyword>
<proteinExistence type="inferred from homology"/>
<comment type="similarity">
    <text evidence="2">Belongs to the DsbD family.</text>
</comment>
<dbReference type="RefSeq" id="WP_093884402.1">
    <property type="nucleotide sequence ID" value="NZ_FOBS01000028.1"/>
</dbReference>
<organism evidence="9 10">
    <name type="scientific">Syntrophus gentianae</name>
    <dbReference type="NCBI Taxonomy" id="43775"/>
    <lineage>
        <taxon>Bacteria</taxon>
        <taxon>Pseudomonadati</taxon>
        <taxon>Thermodesulfobacteriota</taxon>
        <taxon>Syntrophia</taxon>
        <taxon>Syntrophales</taxon>
        <taxon>Syntrophaceae</taxon>
        <taxon>Syntrophus</taxon>
    </lineage>
</organism>
<dbReference type="Proteomes" id="UP000198744">
    <property type="component" value="Unassembled WGS sequence"/>
</dbReference>
<dbReference type="PANTHER" id="PTHR31272">
    <property type="entry name" value="CYTOCHROME C-TYPE BIOGENESIS PROTEIN HI_1454-RELATED"/>
    <property type="match status" value="1"/>
</dbReference>
<evidence type="ECO:0000256" key="2">
    <source>
        <dbReference type="ARBA" id="ARBA00006143"/>
    </source>
</evidence>
<dbReference type="GO" id="GO:0016020">
    <property type="term" value="C:membrane"/>
    <property type="evidence" value="ECO:0007669"/>
    <property type="project" value="UniProtKB-SubCell"/>
</dbReference>
<accession>A0A1H7ZZP8</accession>
<evidence type="ECO:0000259" key="8">
    <source>
        <dbReference type="Pfam" id="PF02683"/>
    </source>
</evidence>
<evidence type="ECO:0000313" key="9">
    <source>
        <dbReference type="EMBL" id="SEM62989.1"/>
    </source>
</evidence>
<evidence type="ECO:0000256" key="1">
    <source>
        <dbReference type="ARBA" id="ARBA00004141"/>
    </source>
</evidence>
<dbReference type="STRING" id="43775.SAMN04489760_12813"/>
<feature type="transmembrane region" description="Helical" evidence="7">
    <location>
        <begin position="98"/>
        <end position="125"/>
    </location>
</feature>
<name>A0A1H7ZZP8_9BACT</name>